<name>A0A1I0YUQ4_9BACT</name>
<keyword evidence="2" id="KW-1185">Reference proteome</keyword>
<sequence length="70" mass="7849">MLGGLSPFSCWAMSDLGELLQLPKSEPHPISSSPDTAVIPIYFLNTSLFFLKNLKTQFETAFQNSLRKMI</sequence>
<dbReference type="Proteomes" id="UP000198790">
    <property type="component" value="Unassembled WGS sequence"/>
</dbReference>
<evidence type="ECO:0000313" key="1">
    <source>
        <dbReference type="EMBL" id="SFB16942.1"/>
    </source>
</evidence>
<gene>
    <name evidence="1" type="ORF">SAMN04489723_10562</name>
</gene>
<organism evidence="1 2">
    <name type="scientific">Algoriphagus aquimarinus</name>
    <dbReference type="NCBI Taxonomy" id="237018"/>
    <lineage>
        <taxon>Bacteria</taxon>
        <taxon>Pseudomonadati</taxon>
        <taxon>Bacteroidota</taxon>
        <taxon>Cytophagia</taxon>
        <taxon>Cytophagales</taxon>
        <taxon>Cyclobacteriaceae</taxon>
        <taxon>Algoriphagus</taxon>
    </lineage>
</organism>
<dbReference type="EMBL" id="FOKK01000005">
    <property type="protein sequence ID" value="SFB16942.1"/>
    <property type="molecule type" value="Genomic_DNA"/>
</dbReference>
<protein>
    <submittedName>
        <fullName evidence="1">Uncharacterized protein</fullName>
    </submittedName>
</protein>
<evidence type="ECO:0000313" key="2">
    <source>
        <dbReference type="Proteomes" id="UP000198790"/>
    </source>
</evidence>
<dbReference type="AlphaFoldDB" id="A0A1I0YUQ4"/>
<accession>A0A1I0YUQ4</accession>
<reference evidence="1 2" key="1">
    <citation type="submission" date="2016-10" db="EMBL/GenBank/DDBJ databases">
        <authorList>
            <person name="de Groot N.N."/>
        </authorList>
    </citation>
    <scope>NUCLEOTIDE SEQUENCE [LARGE SCALE GENOMIC DNA]</scope>
    <source>
        <strain evidence="1 2">DSM 23399</strain>
    </source>
</reference>
<proteinExistence type="predicted"/>